<dbReference type="Gene3D" id="3.30.40.10">
    <property type="entry name" value="Zinc/RING finger domain, C3HC4 (zinc finger)"/>
    <property type="match status" value="1"/>
</dbReference>
<dbReference type="SMART" id="SM00490">
    <property type="entry name" value="HELICc"/>
    <property type="match status" value="1"/>
</dbReference>
<evidence type="ECO:0000259" key="8">
    <source>
        <dbReference type="PROSITE" id="PS50089"/>
    </source>
</evidence>
<evidence type="ECO:0000259" key="10">
    <source>
        <dbReference type="PROSITE" id="PS51194"/>
    </source>
</evidence>
<dbReference type="InterPro" id="IPR050628">
    <property type="entry name" value="SNF2_RAD54_helicase_TF"/>
</dbReference>
<reference evidence="12" key="2">
    <citation type="submission" date="2015-01" db="EMBL/GenBank/DDBJ databases">
        <title>Evolutionary Origins and Diversification of the Mycorrhizal Mutualists.</title>
        <authorList>
            <consortium name="DOE Joint Genome Institute"/>
            <consortium name="Mycorrhizal Genomics Consortium"/>
            <person name="Kohler A."/>
            <person name="Kuo A."/>
            <person name="Nagy L.G."/>
            <person name="Floudas D."/>
            <person name="Copeland A."/>
            <person name="Barry K.W."/>
            <person name="Cichocki N."/>
            <person name="Veneault-Fourrey C."/>
            <person name="LaButti K."/>
            <person name="Lindquist E.A."/>
            <person name="Lipzen A."/>
            <person name="Lundell T."/>
            <person name="Morin E."/>
            <person name="Murat C."/>
            <person name="Riley R."/>
            <person name="Ohm R."/>
            <person name="Sun H."/>
            <person name="Tunlid A."/>
            <person name="Henrissat B."/>
            <person name="Grigoriev I.V."/>
            <person name="Hibbett D.S."/>
            <person name="Martin F."/>
        </authorList>
    </citation>
    <scope>NUCLEOTIDE SEQUENCE [LARGE SCALE GENOMIC DNA]</scope>
    <source>
        <strain evidence="12">LaAM-08-1</strain>
    </source>
</reference>
<keyword evidence="4" id="KW-0347">Helicase</keyword>
<keyword evidence="6" id="KW-0479">Metal-binding</keyword>
<dbReference type="InterPro" id="IPR014001">
    <property type="entry name" value="Helicase_ATP-bd"/>
</dbReference>
<feature type="domain" description="Helicase C-terminal" evidence="10">
    <location>
        <begin position="790"/>
        <end position="946"/>
    </location>
</feature>
<dbReference type="GO" id="GO:0004386">
    <property type="term" value="F:helicase activity"/>
    <property type="evidence" value="ECO:0007669"/>
    <property type="project" value="UniProtKB-KW"/>
</dbReference>
<evidence type="ECO:0000256" key="6">
    <source>
        <dbReference type="PROSITE-ProRule" id="PRU00175"/>
    </source>
</evidence>
<feature type="compositionally biased region" description="Polar residues" evidence="7">
    <location>
        <begin position="647"/>
        <end position="660"/>
    </location>
</feature>
<evidence type="ECO:0000256" key="1">
    <source>
        <dbReference type="ARBA" id="ARBA00007025"/>
    </source>
</evidence>
<evidence type="ECO:0000256" key="5">
    <source>
        <dbReference type="ARBA" id="ARBA00022840"/>
    </source>
</evidence>
<keyword evidence="2" id="KW-0547">Nucleotide-binding</keyword>
<dbReference type="Gene3D" id="3.40.50.10810">
    <property type="entry name" value="Tandem AAA-ATPase domain"/>
    <property type="match status" value="1"/>
</dbReference>
<keyword evidence="6" id="KW-0862">Zinc</keyword>
<dbReference type="EMBL" id="KN838921">
    <property type="protein sequence ID" value="KIJ92282.1"/>
    <property type="molecule type" value="Genomic_DNA"/>
</dbReference>
<evidence type="ECO:0000256" key="7">
    <source>
        <dbReference type="SAM" id="MobiDB-lite"/>
    </source>
</evidence>
<dbReference type="SUPFAM" id="SSF57850">
    <property type="entry name" value="RING/U-box"/>
    <property type="match status" value="1"/>
</dbReference>
<accession>A0A0C9X784</accession>
<dbReference type="PANTHER" id="PTHR45626:SF16">
    <property type="entry name" value="ATP-DEPENDENT HELICASE ULS1"/>
    <property type="match status" value="1"/>
</dbReference>
<dbReference type="GO" id="GO:0008270">
    <property type="term" value="F:zinc ion binding"/>
    <property type="evidence" value="ECO:0007669"/>
    <property type="project" value="UniProtKB-KW"/>
</dbReference>
<dbReference type="SMART" id="SM00184">
    <property type="entry name" value="RING"/>
    <property type="match status" value="1"/>
</dbReference>
<dbReference type="PROSITE" id="PS50089">
    <property type="entry name" value="ZF_RING_2"/>
    <property type="match status" value="1"/>
</dbReference>
<evidence type="ECO:0000256" key="2">
    <source>
        <dbReference type="ARBA" id="ARBA00022741"/>
    </source>
</evidence>
<organism evidence="11 12">
    <name type="scientific">Laccaria amethystina LaAM-08-1</name>
    <dbReference type="NCBI Taxonomy" id="1095629"/>
    <lineage>
        <taxon>Eukaryota</taxon>
        <taxon>Fungi</taxon>
        <taxon>Dikarya</taxon>
        <taxon>Basidiomycota</taxon>
        <taxon>Agaricomycotina</taxon>
        <taxon>Agaricomycetes</taxon>
        <taxon>Agaricomycetidae</taxon>
        <taxon>Agaricales</taxon>
        <taxon>Agaricineae</taxon>
        <taxon>Hydnangiaceae</taxon>
        <taxon>Laccaria</taxon>
    </lineage>
</organism>
<dbReference type="GO" id="GO:0000724">
    <property type="term" value="P:double-strand break repair via homologous recombination"/>
    <property type="evidence" value="ECO:0007669"/>
    <property type="project" value="TreeGrafter"/>
</dbReference>
<proteinExistence type="inferred from homology"/>
<dbReference type="GO" id="GO:0005737">
    <property type="term" value="C:cytoplasm"/>
    <property type="evidence" value="ECO:0007669"/>
    <property type="project" value="TreeGrafter"/>
</dbReference>
<dbReference type="Gene3D" id="3.40.50.300">
    <property type="entry name" value="P-loop containing nucleotide triphosphate hydrolases"/>
    <property type="match status" value="1"/>
</dbReference>
<reference evidence="11 12" key="1">
    <citation type="submission" date="2014-04" db="EMBL/GenBank/DDBJ databases">
        <authorList>
            <consortium name="DOE Joint Genome Institute"/>
            <person name="Kuo A."/>
            <person name="Kohler A."/>
            <person name="Nagy L.G."/>
            <person name="Floudas D."/>
            <person name="Copeland A."/>
            <person name="Barry K.W."/>
            <person name="Cichocki N."/>
            <person name="Veneault-Fourrey C."/>
            <person name="LaButti K."/>
            <person name="Lindquist E.A."/>
            <person name="Lipzen A."/>
            <person name="Lundell T."/>
            <person name="Morin E."/>
            <person name="Murat C."/>
            <person name="Sun H."/>
            <person name="Tunlid A."/>
            <person name="Henrissat B."/>
            <person name="Grigoriev I.V."/>
            <person name="Hibbett D.S."/>
            <person name="Martin F."/>
            <person name="Nordberg H.P."/>
            <person name="Cantor M.N."/>
            <person name="Hua S.X."/>
        </authorList>
    </citation>
    <scope>NUCLEOTIDE SEQUENCE [LARGE SCALE GENOMIC DNA]</scope>
    <source>
        <strain evidence="11 12">LaAM-08-1</strain>
    </source>
</reference>
<feature type="region of interest" description="Disordered" evidence="7">
    <location>
        <begin position="628"/>
        <end position="705"/>
    </location>
</feature>
<dbReference type="InterPro" id="IPR049730">
    <property type="entry name" value="SNF2/RAD54-like_C"/>
</dbReference>
<dbReference type="OrthoDB" id="423559at2759"/>
<feature type="domain" description="Helicase ATP-binding" evidence="9">
    <location>
        <begin position="185"/>
        <end position="366"/>
    </location>
</feature>
<dbReference type="SMART" id="SM00487">
    <property type="entry name" value="DEXDc"/>
    <property type="match status" value="1"/>
</dbReference>
<evidence type="ECO:0000256" key="3">
    <source>
        <dbReference type="ARBA" id="ARBA00022801"/>
    </source>
</evidence>
<feature type="domain" description="RING-type" evidence="8">
    <location>
        <begin position="538"/>
        <end position="608"/>
    </location>
</feature>
<dbReference type="SUPFAM" id="SSF52540">
    <property type="entry name" value="P-loop containing nucleoside triphosphate hydrolases"/>
    <property type="match status" value="2"/>
</dbReference>
<dbReference type="AlphaFoldDB" id="A0A0C9X784"/>
<dbReference type="CDD" id="cd18008">
    <property type="entry name" value="DEXDc_SHPRH-like"/>
    <property type="match status" value="1"/>
</dbReference>
<dbReference type="PROSITE" id="PS51194">
    <property type="entry name" value="HELICASE_CTER"/>
    <property type="match status" value="1"/>
</dbReference>
<dbReference type="CDD" id="cd18793">
    <property type="entry name" value="SF2_C_SNF"/>
    <property type="match status" value="1"/>
</dbReference>
<dbReference type="InterPro" id="IPR001650">
    <property type="entry name" value="Helicase_C-like"/>
</dbReference>
<dbReference type="Proteomes" id="UP000054477">
    <property type="component" value="Unassembled WGS sequence"/>
</dbReference>
<dbReference type="InterPro" id="IPR038718">
    <property type="entry name" value="SNF2-like_sf"/>
</dbReference>
<feature type="region of interest" description="Disordered" evidence="7">
    <location>
        <begin position="726"/>
        <end position="770"/>
    </location>
</feature>
<comment type="similarity">
    <text evidence="1">Belongs to the SNF2/RAD54 helicase family.</text>
</comment>
<keyword evidence="6" id="KW-0863">Zinc-finger</keyword>
<dbReference type="InterPro" id="IPR013083">
    <property type="entry name" value="Znf_RING/FYVE/PHD"/>
</dbReference>
<evidence type="ECO:0000256" key="4">
    <source>
        <dbReference type="ARBA" id="ARBA00022806"/>
    </source>
</evidence>
<dbReference type="PROSITE" id="PS51192">
    <property type="entry name" value="HELICASE_ATP_BIND_1"/>
    <property type="match status" value="1"/>
</dbReference>
<dbReference type="GO" id="GO:0005524">
    <property type="term" value="F:ATP binding"/>
    <property type="evidence" value="ECO:0007669"/>
    <property type="project" value="UniProtKB-KW"/>
</dbReference>
<name>A0A0C9X784_9AGAR</name>
<keyword evidence="12" id="KW-1185">Reference proteome</keyword>
<dbReference type="PANTHER" id="PTHR45626">
    <property type="entry name" value="TRANSCRIPTION TERMINATION FACTOR 2-RELATED"/>
    <property type="match status" value="1"/>
</dbReference>
<dbReference type="Pfam" id="PF00271">
    <property type="entry name" value="Helicase_C"/>
    <property type="match status" value="1"/>
</dbReference>
<gene>
    <name evidence="11" type="ORF">K443DRAFT_135322</name>
</gene>
<dbReference type="HOGENOM" id="CLU_000315_2_8_1"/>
<dbReference type="InterPro" id="IPR000330">
    <property type="entry name" value="SNF2_N"/>
</dbReference>
<dbReference type="InterPro" id="IPR027417">
    <property type="entry name" value="P-loop_NTPase"/>
</dbReference>
<dbReference type="GO" id="GO:0008094">
    <property type="term" value="F:ATP-dependent activity, acting on DNA"/>
    <property type="evidence" value="ECO:0007669"/>
    <property type="project" value="TreeGrafter"/>
</dbReference>
<sequence>MAGDASGKSLSLLDALDQSFTSSGSPDSSFILTTPETFHASQNGIQSQQSNITQYFEPVSSSKKNATAELLRAAQARAAGVASAATVDAGLLSSSLGPTPKRGGARSFNLNYDQDTPLRVIDVGGPDQEQRLAEFVTKSIDNLSHGLTVKEAMKQLGLKNQKDLLPGLEVRLLSHQAIGVAWMLQKEKGQDRGGILADDMGLGKTVQMIACMAMNMPKLDDGCRTTLIVVPAALLQQWKDEIDTKSYGLFDVHVHHGKDKLKTKTQVNSKDVIITSYQTLCQDFNVPKDVPPEDEPEWLAEHGGILARVKFYRAIADEAQFIRNRSTRSSISLAHIKAKYRWMLTGTPVTNTLADIYGLLRFGRFRPWNDWNDFNEHVAKVQADDAPLAGSRAQAILKPILLRRTKNSLLEGEPILQLPPKEIEMVQLQFSREERDVYDCFEKRTKIRLNKFIRERTLVMILRLRQLCCHPYLILSLTDGYEDPTLLVGSNAEKELGRARKLMGAAWVAEVKKQFLLRAAVSELLDFSDEADAPEANCPVCKDMYINDSGRILGCGHEICFDCSLELKNAPIAHDGIFGYGSEKENLAAEKEHENAAAKGYRPCPTCKKMNDLSADKIFKSAAFEPSDEELRNHARSKRQEKKVRSTRGSIIKSQRSPSPLKSFEDFLMSESDDDLPDVANMFEDRPKKRQKKNMKSAPDDDEMIDLTMNDVTSFKTSGVKSKLNESDIDILDGTTSPSKRTRESSPMPPGKGKERASFGDGRSSDPSDAVLATWRRGDDDVEPSTKMLALIEYLKEWESTGDKTICYSQWTSMLDLIETLFSRHGIRSLRFDGKMDRTSRDATLASFKQIGGPKVILISTKCGSVGLNLVSANRVINMDLSWNYAAESQAYDRCHRIGQEKTVYVKRLVVENTIEERMLKLQDVKVGLAEAALGEGTGAKLHKLSVKDIKYLFGMGPKHDNNSGNKPPDGDGE</sequence>
<evidence type="ECO:0000313" key="12">
    <source>
        <dbReference type="Proteomes" id="UP000054477"/>
    </source>
</evidence>
<keyword evidence="5" id="KW-0067">ATP-binding</keyword>
<evidence type="ECO:0000259" key="9">
    <source>
        <dbReference type="PROSITE" id="PS51192"/>
    </source>
</evidence>
<dbReference type="InterPro" id="IPR001841">
    <property type="entry name" value="Znf_RING"/>
</dbReference>
<feature type="compositionally biased region" description="Basic residues" evidence="7">
    <location>
        <begin position="634"/>
        <end position="646"/>
    </location>
</feature>
<dbReference type="GO" id="GO:0016787">
    <property type="term" value="F:hydrolase activity"/>
    <property type="evidence" value="ECO:0007669"/>
    <property type="project" value="UniProtKB-KW"/>
</dbReference>
<evidence type="ECO:0000313" key="11">
    <source>
        <dbReference type="EMBL" id="KIJ92282.1"/>
    </source>
</evidence>
<keyword evidence="3" id="KW-0378">Hydrolase</keyword>
<dbReference type="GO" id="GO:0005634">
    <property type="term" value="C:nucleus"/>
    <property type="evidence" value="ECO:0007669"/>
    <property type="project" value="TreeGrafter"/>
</dbReference>
<dbReference type="STRING" id="1095629.A0A0C9X784"/>
<protein>
    <submittedName>
        <fullName evidence="11">Uncharacterized protein</fullName>
    </submittedName>
</protein>
<feature type="compositionally biased region" description="Basic and acidic residues" evidence="7">
    <location>
        <begin position="752"/>
        <end position="766"/>
    </location>
</feature>
<dbReference type="Pfam" id="PF00176">
    <property type="entry name" value="SNF2-rel_dom"/>
    <property type="match status" value="1"/>
</dbReference>